<evidence type="ECO:0000256" key="2">
    <source>
        <dbReference type="ARBA" id="ARBA00022478"/>
    </source>
</evidence>
<dbReference type="EMBL" id="AACS02000007">
    <property type="protein sequence ID" value="EAU90301.1"/>
    <property type="molecule type" value="Genomic_DNA"/>
</dbReference>
<protein>
    <recommendedName>
        <fullName evidence="8">DNA-directed RNA polymerase III subunit RPC4</fullName>
    </recommendedName>
</protein>
<dbReference type="KEGG" id="cci:CC1G_12054"/>
<dbReference type="eggNOG" id="KOG3122">
    <property type="taxonomic scope" value="Eukaryota"/>
</dbReference>
<feature type="compositionally biased region" description="Gly residues" evidence="5">
    <location>
        <begin position="65"/>
        <end position="74"/>
    </location>
</feature>
<feature type="compositionally biased region" description="Basic and acidic residues" evidence="5">
    <location>
        <begin position="148"/>
        <end position="165"/>
    </location>
</feature>
<keyword evidence="3" id="KW-0804">Transcription</keyword>
<reference evidence="6 7" key="1">
    <citation type="journal article" date="2010" name="Proc. Natl. Acad. Sci. U.S.A.">
        <title>Insights into evolution of multicellular fungi from the assembled chromosomes of the mushroom Coprinopsis cinerea (Coprinus cinereus).</title>
        <authorList>
            <person name="Stajich J.E."/>
            <person name="Wilke S.K."/>
            <person name="Ahren D."/>
            <person name="Au C.H."/>
            <person name="Birren B.W."/>
            <person name="Borodovsky M."/>
            <person name="Burns C."/>
            <person name="Canback B."/>
            <person name="Casselton L.A."/>
            <person name="Cheng C.K."/>
            <person name="Deng J."/>
            <person name="Dietrich F.S."/>
            <person name="Fargo D.C."/>
            <person name="Farman M.L."/>
            <person name="Gathman A.C."/>
            <person name="Goldberg J."/>
            <person name="Guigo R."/>
            <person name="Hoegger P.J."/>
            <person name="Hooker J.B."/>
            <person name="Huggins A."/>
            <person name="James T.Y."/>
            <person name="Kamada T."/>
            <person name="Kilaru S."/>
            <person name="Kodira C."/>
            <person name="Kues U."/>
            <person name="Kupfer D."/>
            <person name="Kwan H.S."/>
            <person name="Lomsadze A."/>
            <person name="Li W."/>
            <person name="Lilly W.W."/>
            <person name="Ma L.J."/>
            <person name="Mackey A.J."/>
            <person name="Manning G."/>
            <person name="Martin F."/>
            <person name="Muraguchi H."/>
            <person name="Natvig D.O."/>
            <person name="Palmerini H."/>
            <person name="Ramesh M.A."/>
            <person name="Rehmeyer C.J."/>
            <person name="Roe B.A."/>
            <person name="Shenoy N."/>
            <person name="Stanke M."/>
            <person name="Ter-Hovhannisyan V."/>
            <person name="Tunlid A."/>
            <person name="Velagapudi R."/>
            <person name="Vision T.J."/>
            <person name="Zeng Q."/>
            <person name="Zolan M.E."/>
            <person name="Pukkila P.J."/>
        </authorList>
    </citation>
    <scope>NUCLEOTIDE SEQUENCE [LARGE SCALE GENOMIC DNA]</scope>
    <source>
        <strain evidence="7">Okayama-7 / 130 / ATCC MYA-4618 / FGSC 9003</strain>
    </source>
</reference>
<feature type="compositionally biased region" description="Polar residues" evidence="5">
    <location>
        <begin position="1"/>
        <end position="11"/>
    </location>
</feature>
<name>A8N9L6_COPC7</name>
<evidence type="ECO:0000313" key="6">
    <source>
        <dbReference type="EMBL" id="EAU90301.1"/>
    </source>
</evidence>
<dbReference type="RefSeq" id="XP_001831522.1">
    <property type="nucleotide sequence ID" value="XM_001831470.1"/>
</dbReference>
<dbReference type="Proteomes" id="UP000001861">
    <property type="component" value="Unassembled WGS sequence"/>
</dbReference>
<feature type="compositionally biased region" description="Polar residues" evidence="5">
    <location>
        <begin position="109"/>
        <end position="123"/>
    </location>
</feature>
<dbReference type="GO" id="GO:0042797">
    <property type="term" value="P:tRNA transcription by RNA polymerase III"/>
    <property type="evidence" value="ECO:0007669"/>
    <property type="project" value="TreeGrafter"/>
</dbReference>
<evidence type="ECO:0000256" key="1">
    <source>
        <dbReference type="ARBA" id="ARBA00004123"/>
    </source>
</evidence>
<evidence type="ECO:0000256" key="4">
    <source>
        <dbReference type="ARBA" id="ARBA00023242"/>
    </source>
</evidence>
<keyword evidence="2" id="KW-0240">DNA-directed RNA polymerase</keyword>
<dbReference type="AlphaFoldDB" id="A8N9L6"/>
<feature type="region of interest" description="Disordered" evidence="5">
    <location>
        <begin position="287"/>
        <end position="312"/>
    </location>
</feature>
<proteinExistence type="predicted"/>
<gene>
    <name evidence="6" type="ORF">CC1G_12054</name>
</gene>
<dbReference type="PANTHER" id="PTHR13408">
    <property type="entry name" value="DNA-DIRECTED RNA POLYMERASE III"/>
    <property type="match status" value="1"/>
</dbReference>
<dbReference type="GeneID" id="6007994"/>
<keyword evidence="4" id="KW-0539">Nucleus</keyword>
<feature type="compositionally biased region" description="Basic residues" evidence="5">
    <location>
        <begin position="203"/>
        <end position="212"/>
    </location>
</feature>
<feature type="region of interest" description="Disordered" evidence="5">
    <location>
        <begin position="193"/>
        <end position="239"/>
    </location>
</feature>
<dbReference type="GO" id="GO:0005666">
    <property type="term" value="C:RNA polymerase III complex"/>
    <property type="evidence" value="ECO:0007669"/>
    <property type="project" value="InterPro"/>
</dbReference>
<dbReference type="STRING" id="240176.A8N9L6"/>
<evidence type="ECO:0008006" key="8">
    <source>
        <dbReference type="Google" id="ProtNLM"/>
    </source>
</evidence>
<sequence length="494" mass="52494">MADSNAPSGSGTPKAIPSLAKRPSDVTRQGTSRLKFVPTLPQRRKKEEVKAEPTPDVIPEASGTSGRGRGGARGGRGDGRGRGRGGRPGGPPPVVMTASGPFALGPTLAGSSARRSTPRSNFAPSIASSTSGSSSLGAGLSQTAPPTLKKDLNDLKGKGKEVKKEEDDDVEVYSDPDDGVEIIDIEQVRGLDYMAPESLRRDRSSKKKKVKKEKSAEDQVDHDIDHANALDLSEDEEEEEAELEDVIEDFAAQVNLESDNDLREEKIYLFQFPTPFPTFVQPETADNSAVSAGATDGDVEMTDGTGAGTTTGKKAVSFGPDVKPAAAPGVAGGAAPGMASRTPSGSGAAAEEKKPPKPVDGVIGQLELYKSGAVKIRLANGILLDVSRLLLDIIRLDFLTHSVFLLGSPPFPLSPIDLFRKREQVNPATQPSFLQQVVHVDHIHEKRISVLGEINKQFVVSPNVEALLEALDKADRMAPVLPKIEGEEKLIRMK</sequence>
<comment type="subcellular location">
    <subcellularLocation>
        <location evidence="1">Nucleus</location>
    </subcellularLocation>
</comment>
<dbReference type="GO" id="GO:0003677">
    <property type="term" value="F:DNA binding"/>
    <property type="evidence" value="ECO:0007669"/>
    <property type="project" value="InterPro"/>
</dbReference>
<dbReference type="OMA" id="GTWDKTV"/>
<comment type="caution">
    <text evidence="6">The sequence shown here is derived from an EMBL/GenBank/DDBJ whole genome shotgun (WGS) entry which is preliminary data.</text>
</comment>
<organism evidence="6 7">
    <name type="scientific">Coprinopsis cinerea (strain Okayama-7 / 130 / ATCC MYA-4618 / FGSC 9003)</name>
    <name type="common">Inky cap fungus</name>
    <name type="synonym">Hormographiella aspergillata</name>
    <dbReference type="NCBI Taxonomy" id="240176"/>
    <lineage>
        <taxon>Eukaryota</taxon>
        <taxon>Fungi</taxon>
        <taxon>Dikarya</taxon>
        <taxon>Basidiomycota</taxon>
        <taxon>Agaricomycotina</taxon>
        <taxon>Agaricomycetes</taxon>
        <taxon>Agaricomycetidae</taxon>
        <taxon>Agaricales</taxon>
        <taxon>Agaricineae</taxon>
        <taxon>Psathyrellaceae</taxon>
        <taxon>Coprinopsis</taxon>
    </lineage>
</organism>
<dbReference type="Pfam" id="PF05132">
    <property type="entry name" value="RNA_pol_Rpc4"/>
    <property type="match status" value="1"/>
</dbReference>
<feature type="compositionally biased region" description="Basic and acidic residues" evidence="5">
    <location>
        <begin position="213"/>
        <end position="228"/>
    </location>
</feature>
<evidence type="ECO:0000313" key="7">
    <source>
        <dbReference type="Proteomes" id="UP000001861"/>
    </source>
</evidence>
<feature type="compositionally biased region" description="Low complexity" evidence="5">
    <location>
        <begin position="125"/>
        <end position="144"/>
    </location>
</feature>
<dbReference type="OrthoDB" id="5836119at2759"/>
<dbReference type="PANTHER" id="PTHR13408:SF0">
    <property type="entry name" value="DNA-DIRECTED RNA POLYMERASE III SUBUNIT RPC4"/>
    <property type="match status" value="1"/>
</dbReference>
<keyword evidence="7" id="KW-1185">Reference proteome</keyword>
<dbReference type="InParanoid" id="A8N9L6"/>
<evidence type="ECO:0000256" key="5">
    <source>
        <dbReference type="SAM" id="MobiDB-lite"/>
    </source>
</evidence>
<accession>A8N9L6</accession>
<feature type="compositionally biased region" description="Acidic residues" evidence="5">
    <location>
        <begin position="166"/>
        <end position="181"/>
    </location>
</feature>
<dbReference type="VEuPathDB" id="FungiDB:CC1G_12054"/>
<dbReference type="InterPro" id="IPR007811">
    <property type="entry name" value="RPC4"/>
</dbReference>
<feature type="region of interest" description="Disordered" evidence="5">
    <location>
        <begin position="1"/>
        <end position="181"/>
    </location>
</feature>
<evidence type="ECO:0000256" key="3">
    <source>
        <dbReference type="ARBA" id="ARBA00023163"/>
    </source>
</evidence>
<feature type="region of interest" description="Disordered" evidence="5">
    <location>
        <begin position="327"/>
        <end position="357"/>
    </location>
</feature>